<dbReference type="InterPro" id="IPR050708">
    <property type="entry name" value="T6SS_VgrG/RHS"/>
</dbReference>
<gene>
    <name evidence="7" type="ORF">AAH991_39625</name>
</gene>
<name>A0ABV0B2V7_9ACTN</name>
<dbReference type="Proteomes" id="UP001447516">
    <property type="component" value="Unassembled WGS sequence"/>
</dbReference>
<organism evidence="7 8">
    <name type="scientific">Microbispora maris</name>
    <dbReference type="NCBI Taxonomy" id="3144104"/>
    <lineage>
        <taxon>Bacteria</taxon>
        <taxon>Bacillati</taxon>
        <taxon>Actinomycetota</taxon>
        <taxon>Actinomycetes</taxon>
        <taxon>Streptosporangiales</taxon>
        <taxon>Streptosporangiaceae</taxon>
        <taxon>Microbispora</taxon>
    </lineage>
</organism>
<evidence type="ECO:0000313" key="8">
    <source>
        <dbReference type="Proteomes" id="UP001447516"/>
    </source>
</evidence>
<evidence type="ECO:0000313" key="7">
    <source>
        <dbReference type="EMBL" id="MEN3541278.1"/>
    </source>
</evidence>
<dbReference type="InterPro" id="IPR006530">
    <property type="entry name" value="YD"/>
</dbReference>
<dbReference type="Gene3D" id="3.10.450.200">
    <property type="match status" value="1"/>
</dbReference>
<dbReference type="InterPro" id="IPR037178">
    <property type="entry name" value="ColicinD_C_sf"/>
</dbReference>
<accession>A0ABV0B2V7</accession>
<dbReference type="InterPro" id="IPR055372">
    <property type="entry name" value="CBM96"/>
</dbReference>
<feature type="domain" description="Hint" evidence="6">
    <location>
        <begin position="1545"/>
        <end position="1650"/>
    </location>
</feature>
<evidence type="ECO:0000256" key="1">
    <source>
        <dbReference type="ARBA" id="ARBA00004613"/>
    </source>
</evidence>
<dbReference type="InterPro" id="IPR024440">
    <property type="entry name" value="ColicinD_C"/>
</dbReference>
<dbReference type="PANTHER" id="PTHR32305">
    <property type="match status" value="1"/>
</dbReference>
<dbReference type="InterPro" id="IPR022385">
    <property type="entry name" value="Rhs_assc_core"/>
</dbReference>
<feature type="region of interest" description="Disordered" evidence="5">
    <location>
        <begin position="865"/>
        <end position="887"/>
    </location>
</feature>
<evidence type="ECO:0000256" key="3">
    <source>
        <dbReference type="ARBA" id="ARBA00022729"/>
    </source>
</evidence>
<proteinExistence type="predicted"/>
<evidence type="ECO:0000256" key="5">
    <source>
        <dbReference type="SAM" id="MobiDB-lite"/>
    </source>
</evidence>
<dbReference type="EMBL" id="JBDJAW010000095">
    <property type="protein sequence ID" value="MEN3541278.1"/>
    <property type="molecule type" value="Genomic_DNA"/>
</dbReference>
<dbReference type="NCBIfam" id="TIGR01643">
    <property type="entry name" value="YD_repeat_2x"/>
    <property type="match status" value="3"/>
</dbReference>
<dbReference type="Gene3D" id="2.170.16.10">
    <property type="entry name" value="Hedgehog/Intein (Hint) domain"/>
    <property type="match status" value="1"/>
</dbReference>
<keyword evidence="3" id="KW-0732">Signal</keyword>
<dbReference type="NCBIfam" id="TIGR03696">
    <property type="entry name" value="Rhs_assc_core"/>
    <property type="match status" value="1"/>
</dbReference>
<dbReference type="InterPro" id="IPR003587">
    <property type="entry name" value="Hint_dom_N"/>
</dbReference>
<dbReference type="SMART" id="SM00306">
    <property type="entry name" value="HintN"/>
    <property type="match status" value="1"/>
</dbReference>
<dbReference type="NCBIfam" id="NF033679">
    <property type="entry name" value="DNRLRE_dom"/>
    <property type="match status" value="1"/>
</dbReference>
<dbReference type="Pfam" id="PF25023">
    <property type="entry name" value="TEN_YD-shell"/>
    <property type="match status" value="1"/>
</dbReference>
<dbReference type="InterPro" id="IPR031325">
    <property type="entry name" value="RHS_repeat"/>
</dbReference>
<dbReference type="SUPFAM" id="SSF51294">
    <property type="entry name" value="Hedgehog/intein (Hint) domain"/>
    <property type="match status" value="1"/>
</dbReference>
<dbReference type="SUPFAM" id="SSF102824">
    <property type="entry name" value="Colicin D/E5 nuclease domain"/>
    <property type="match status" value="1"/>
</dbReference>
<keyword evidence="8" id="KW-1185">Reference proteome</keyword>
<dbReference type="RefSeq" id="WP_346231104.1">
    <property type="nucleotide sequence ID" value="NZ_JBDJAW010000095.1"/>
</dbReference>
<dbReference type="InterPro" id="IPR036844">
    <property type="entry name" value="Hint_dom_sf"/>
</dbReference>
<dbReference type="Pfam" id="PF11429">
    <property type="entry name" value="Colicin_D"/>
    <property type="match status" value="1"/>
</dbReference>
<keyword evidence="4" id="KW-0677">Repeat</keyword>
<evidence type="ECO:0000256" key="4">
    <source>
        <dbReference type="ARBA" id="ARBA00022737"/>
    </source>
</evidence>
<comment type="subcellular location">
    <subcellularLocation>
        <location evidence="1">Secreted</location>
    </subcellularLocation>
</comment>
<dbReference type="Pfam" id="PF07591">
    <property type="entry name" value="PT-HINT"/>
    <property type="match status" value="1"/>
</dbReference>
<dbReference type="InterPro" id="IPR038233">
    <property type="entry name" value="Colicin_D/E5_nuclease"/>
</dbReference>
<protein>
    <submittedName>
        <fullName evidence="7">DNRLRE domain-containing protein</fullName>
    </submittedName>
</protein>
<dbReference type="Gene3D" id="2.180.10.10">
    <property type="entry name" value="RHS repeat-associated core"/>
    <property type="match status" value="1"/>
</dbReference>
<feature type="region of interest" description="Disordered" evidence="5">
    <location>
        <begin position="1430"/>
        <end position="1451"/>
    </location>
</feature>
<dbReference type="Pfam" id="PF05593">
    <property type="entry name" value="RHS_repeat"/>
    <property type="match status" value="1"/>
</dbReference>
<evidence type="ECO:0000256" key="2">
    <source>
        <dbReference type="ARBA" id="ARBA00022525"/>
    </source>
</evidence>
<sequence length="1808" mass="191950">MTVDPTVDLSLQADTYVVDWDPDYSGVDYDALYVGVEEFDGGQVGIGRAYLQFDTSLLAGATVTQAQLSLTNWYAPNCGPFGSGIQVRRVTSAWDPYTVTWNSQPTTTTEDAVTRQDAYDTDLCGDGRAGMPVTWDVTGIAQDWAAGRPRYGLQMQAADENADNDWRTYAASEFADANPDYGQQAPELAVTYTLPSSLTVGNLSITPATGGAVPSLTPTLHATVSDPAGGNLRADYEIEHDPAYTAEGTGQIWAGSSATVTTGNDAPAVVPAGKLTAGWHIRWRARATNTGTSTSSAWSGWQTATITAPDPVVDNVASGTQATLTVPAGKLGDGWKVRWRARAVAAGSNTSGWSEWQSLTVKVPAATVSQLQITPAQTIDGKTAVSSLTPQLLATVTDAYGEPLRAEFELEHDPADTAHGTGGIWTGAADNVASGTQASVTVPGGALSNGWGIRWRARAVNTATQVTSAWSDWQAATIDAGNVPSEPGVTALQVTPSQVVDGTTVATSLTPQLRAQVTNPAGGSLRAEFELEHDPAAPEGQGAGQIWTTGVDNVPAGTQATVTVPGDTLSEGWLVRWRARAVVGEAASAWSDWQTVRVDQPDPVLGTLQVTPSETVGGKTVSASLTPQLLAQVTDPAGGKVRAEFELEHDPADTDHGTGGIWTTAVDDVNSGTQASVTVPEGKLSDGWLVRWRARAVTGGGTSAWSDWQPVTVVDGSQILTVEGPRTQPVTDGTTNTLTPVLIAKVGTPAGGQLGGEFQVEHDPADTAHGMGQIWTTTVSGVPSGKEAAVTVPAGMLSDGWKVRWRARAIRGAATSDWTSWQSVEVKATQHHDTTYEYDRDGQLTKQTDANGNVRTFTYDLLGRRTASHDPDAGDSQQSYDTAGRPMWSIDGKGQKVSYSYDDLGRKTATWSGERDSGTKLAEWAYDTASGGKGKLTSATRYTNGHAYISAVAGYDEMGRPTGSSVTIPAVEGALAGTYTFTAGYDTAGNLSQVGMPAKGGLPAEKLTFTFTDLNLPQAVTSDLEGGTTYVGTTAYTQTARLASRRYGANGRITRTLAWDENTGRLTGVTTKTKTDTSTPVTVQDDVFSYNIDDTVNSILDKAAATAGSPGQSECFTYDGLHRLTQAWTTTATACGTGTASADGLGIDPYTQSYTWDGVGNLTSLTSGGQTATYTYSAPGATAVRPDAVASITRPNGADFYGYDDAGQMTSRTIDGKHSTFTYNELSELTKAVVDGQTTDNVYDADGQRLLRRTPDGKTTLYLGAMELELSAGTVTGKRYYTTADGSQIAIRTPATLTWLLSGNAGSEQLAIDDTTQAARRERYLPFGQRRGDDDLPFTDRGFLGKIEDSSTGLSLLGVRFYDAAIAKFLSPDPLLNLAKPGLTNAYGYAGGDPVNLSDPDGFEPRPWHDPDWDKKTAKERKRITQQYMEGERRAQKEFEKRQRQQRERERIARERDKALHTLATEKGGLGQQAKKEPPGAECAFDDPVCIAKAMDQKLKDQGAGSLADNMEAGGSALWQGAPIGGRVGVGGTGPRLPRPRGVKPCSFVPGTEVLMADGSLKPIEDVNAGDQIVATDPQTGKTEYHSVLQAHAGEGRKVLVKLTIDIDGKRGNATGTITATDNHALWIEDVKAWVPAGDVKPGSLLRTSAGIYVKVISLQQRVVGRQRVHNLSVEGIHTYYVMAGAAPVLVHNDGPGCGSYWMSSDKLPHHYMRTSDQGVKHAEDFGVKGPYNKVNGQSFIRAIEQLVKNPGTRQIKGTFRGQAAIHFVDDTGLHASFAADGPNVGEYLGGWRSSGDQLTYLLRDGKL</sequence>
<keyword evidence="2" id="KW-0964">Secreted</keyword>
<dbReference type="InterPro" id="IPR056823">
    <property type="entry name" value="TEN-like_YD-shell"/>
</dbReference>
<reference evidence="7 8" key="1">
    <citation type="submission" date="2024-05" db="EMBL/GenBank/DDBJ databases">
        <title>Microbispora sp.ZYX-F-249.</title>
        <authorList>
            <person name="Xie H."/>
        </authorList>
    </citation>
    <scope>NUCLEOTIDE SEQUENCE [LARGE SCALE GENOMIC DNA]</scope>
    <source>
        <strain evidence="7 8">ZYX-F-249</strain>
    </source>
</reference>
<comment type="caution">
    <text evidence="7">The sequence shown here is derived from an EMBL/GenBank/DDBJ whole genome shotgun (WGS) entry which is preliminary data.</text>
</comment>
<dbReference type="CDD" id="cd00081">
    <property type="entry name" value="Hint"/>
    <property type="match status" value="1"/>
</dbReference>
<dbReference type="PANTHER" id="PTHR32305:SF17">
    <property type="entry name" value="TRNA NUCLEASE WAPA"/>
    <property type="match status" value="1"/>
</dbReference>
<evidence type="ECO:0000259" key="6">
    <source>
        <dbReference type="SMART" id="SM00306"/>
    </source>
</evidence>
<dbReference type="Pfam" id="PF24517">
    <property type="entry name" value="CBM96"/>
    <property type="match status" value="1"/>
</dbReference>